<accession>A0A0W0U7K9</accession>
<proteinExistence type="predicted"/>
<protein>
    <submittedName>
        <fullName evidence="1">Uncharacterized protein</fullName>
    </submittedName>
</protein>
<comment type="caution">
    <text evidence="1">The sequence shown here is derived from an EMBL/GenBank/DDBJ whole genome shotgun (WGS) entry which is preliminary data.</text>
</comment>
<name>A0A0W0U7K9_9GAMM</name>
<dbReference type="AlphaFoldDB" id="A0A0W0U7K9"/>
<dbReference type="RefSeq" id="WP_028387459.1">
    <property type="nucleotide sequence ID" value="NZ_CAAAHN010000004.1"/>
</dbReference>
<reference evidence="1 2" key="1">
    <citation type="submission" date="2015-11" db="EMBL/GenBank/DDBJ databases">
        <title>Genomic analysis of 38 Legionella species identifies large and diverse effector repertoires.</title>
        <authorList>
            <person name="Burstein D."/>
            <person name="Amaro F."/>
            <person name="Zusman T."/>
            <person name="Lifshitz Z."/>
            <person name="Cohen O."/>
            <person name="Gilbert J.A."/>
            <person name="Pupko T."/>
            <person name="Shuman H.A."/>
            <person name="Segal G."/>
        </authorList>
    </citation>
    <scope>NUCLEOTIDE SEQUENCE [LARGE SCALE GENOMIC DNA]</scope>
    <source>
        <strain evidence="1 2">ATCC 49504</strain>
    </source>
</reference>
<keyword evidence="2" id="KW-1185">Reference proteome</keyword>
<dbReference type="Proteomes" id="UP000054785">
    <property type="component" value="Unassembled WGS sequence"/>
</dbReference>
<dbReference type="STRING" id="45065.Lgee_0454"/>
<dbReference type="PATRIC" id="fig|45065.4.peg.482"/>
<dbReference type="EMBL" id="LNYC01000009">
    <property type="protein sequence ID" value="KTD03797.1"/>
    <property type="molecule type" value="Genomic_DNA"/>
</dbReference>
<evidence type="ECO:0000313" key="2">
    <source>
        <dbReference type="Proteomes" id="UP000054785"/>
    </source>
</evidence>
<gene>
    <name evidence="1" type="ORF">Lgee_0454</name>
</gene>
<sequence length="79" mass="8740">MSLPKLIHSREGGEAFAGYGSDSPFLIANDFHSDETVFAARLAEHNNPSKRRETMRQELFNEIMGNIQKSARCPGKCGA</sequence>
<organism evidence="1 2">
    <name type="scientific">Legionella geestiana</name>
    <dbReference type="NCBI Taxonomy" id="45065"/>
    <lineage>
        <taxon>Bacteria</taxon>
        <taxon>Pseudomonadati</taxon>
        <taxon>Pseudomonadota</taxon>
        <taxon>Gammaproteobacteria</taxon>
        <taxon>Legionellales</taxon>
        <taxon>Legionellaceae</taxon>
        <taxon>Legionella</taxon>
    </lineage>
</organism>
<evidence type="ECO:0000313" key="1">
    <source>
        <dbReference type="EMBL" id="KTD03797.1"/>
    </source>
</evidence>